<evidence type="ECO:0000313" key="3">
    <source>
        <dbReference type="Proteomes" id="UP000078348"/>
    </source>
</evidence>
<keyword evidence="3" id="KW-1185">Reference proteome</keyword>
<feature type="region of interest" description="Disordered" evidence="1">
    <location>
        <begin position="60"/>
        <end position="84"/>
    </location>
</feature>
<sequence>MNEDRITELYRENVYTKLSPDQPFASISVSEDGFVAFTDAANCRVYNPYQNRTLCLSNKSEGPIQEEGEKSPQKRSKKSEEEEEKNKKREGFCLVEWSPRSPKSSESSFLLTVTRTPEVQLWSFPKSMGVFYMEEIADLLPALQSSVLFAECGYPIVSCSCHFLSPFSLLLAWNRILFSLSLSWTDEMHSSITPSLEWSVRCSDIITSILPYASHLLCGTFHGRVLSVSPPSTPSSMMVETIADSHPSGVKSPPEDMATETILLGSILPRPHPCQAAIKELRSEDDILLTSDGVHIGCYRVESPETLSIVSFYTEIEGIGVMGGPFRSCQILTGCYSHRVVDLLSSTCLASASILPFFATLTDFSLLGGVSPSFAPQTLLFLCYYQTAPKSTTVDYRVQALALNSLALPSPPTQPWLPLVVLSPSALRSTLQSTWEAVQAGSAASVDSLHLLFIWLCRQFHTGGKWQLTEGASIDSVLTLRKRLLCAAYEQREDAKAKWIRGKMEGDSSLQVPKEEVCRKCECCGNETVLDEGHQEYCVLRSIDHYCLYSWKPVVGCADVLSCPCCCQPYLEGERCIFCGLPLLRMKTGPSIADTINTQFLCAMRTQ</sequence>
<organism evidence="2 3">
    <name type="scientific">Blastocystis sp. subtype 1 (strain ATCC 50177 / NandII)</name>
    <dbReference type="NCBI Taxonomy" id="478820"/>
    <lineage>
        <taxon>Eukaryota</taxon>
        <taxon>Sar</taxon>
        <taxon>Stramenopiles</taxon>
        <taxon>Bigyra</taxon>
        <taxon>Opalozoa</taxon>
        <taxon>Opalinata</taxon>
        <taxon>Blastocystidae</taxon>
        <taxon>Blastocystis</taxon>
    </lineage>
</organism>
<feature type="compositionally biased region" description="Basic and acidic residues" evidence="1">
    <location>
        <begin position="67"/>
        <end position="84"/>
    </location>
</feature>
<dbReference type="Proteomes" id="UP000078348">
    <property type="component" value="Unassembled WGS sequence"/>
</dbReference>
<accession>A0A196S739</accession>
<reference evidence="2 3" key="1">
    <citation type="submission" date="2016-05" db="EMBL/GenBank/DDBJ databases">
        <title>Nuclear genome of Blastocystis sp. subtype 1 NandII.</title>
        <authorList>
            <person name="Gentekaki E."/>
            <person name="Curtis B."/>
            <person name="Stairs C."/>
            <person name="Eme L."/>
            <person name="Herman E."/>
            <person name="Klimes V."/>
            <person name="Arias M.C."/>
            <person name="Elias M."/>
            <person name="Hilliou F."/>
            <person name="Klute M."/>
            <person name="Malik S.-B."/>
            <person name="Pightling A."/>
            <person name="Rachubinski R."/>
            <person name="Salas D."/>
            <person name="Schlacht A."/>
            <person name="Suga H."/>
            <person name="Archibald J."/>
            <person name="Ball S.G."/>
            <person name="Clark G."/>
            <person name="Dacks J."/>
            <person name="Van Der Giezen M."/>
            <person name="Tsaousis A."/>
            <person name="Roger A."/>
        </authorList>
    </citation>
    <scope>NUCLEOTIDE SEQUENCE [LARGE SCALE GENOMIC DNA]</scope>
    <source>
        <strain evidence="3">ATCC 50177 / NandII</strain>
    </source>
</reference>
<evidence type="ECO:0000256" key="1">
    <source>
        <dbReference type="SAM" id="MobiDB-lite"/>
    </source>
</evidence>
<dbReference type="EMBL" id="LXWW01000506">
    <property type="protein sequence ID" value="OAO12858.1"/>
    <property type="molecule type" value="Genomic_DNA"/>
</dbReference>
<dbReference type="AlphaFoldDB" id="A0A196S739"/>
<evidence type="ECO:0000313" key="2">
    <source>
        <dbReference type="EMBL" id="OAO12858.1"/>
    </source>
</evidence>
<proteinExistence type="predicted"/>
<gene>
    <name evidence="2" type="ORF">AV274_5458</name>
</gene>
<protein>
    <submittedName>
        <fullName evidence="2">Uncharacterized protein</fullName>
    </submittedName>
</protein>
<comment type="caution">
    <text evidence="2">The sequence shown here is derived from an EMBL/GenBank/DDBJ whole genome shotgun (WGS) entry which is preliminary data.</text>
</comment>
<name>A0A196S739_BLAHN</name>